<feature type="compositionally biased region" description="Pro residues" evidence="1">
    <location>
        <begin position="34"/>
        <end position="44"/>
    </location>
</feature>
<dbReference type="RefSeq" id="WP_358346995.1">
    <property type="nucleotide sequence ID" value="NZ_JBEZFP010000001.1"/>
</dbReference>
<dbReference type="EMBL" id="JBEZFP010000001">
    <property type="protein sequence ID" value="MEU8131956.1"/>
    <property type="molecule type" value="Genomic_DNA"/>
</dbReference>
<evidence type="ECO:0000256" key="1">
    <source>
        <dbReference type="SAM" id="MobiDB-lite"/>
    </source>
</evidence>
<reference evidence="2 3" key="1">
    <citation type="submission" date="2024-06" db="EMBL/GenBank/DDBJ databases">
        <title>The Natural Products Discovery Center: Release of the First 8490 Sequenced Strains for Exploring Actinobacteria Biosynthetic Diversity.</title>
        <authorList>
            <person name="Kalkreuter E."/>
            <person name="Kautsar S.A."/>
            <person name="Yang D."/>
            <person name="Bader C.D."/>
            <person name="Teijaro C.N."/>
            <person name="Fluegel L."/>
            <person name="Davis C.M."/>
            <person name="Simpson J.R."/>
            <person name="Lauterbach L."/>
            <person name="Steele A.D."/>
            <person name="Gui C."/>
            <person name="Meng S."/>
            <person name="Li G."/>
            <person name="Viehrig K."/>
            <person name="Ye F."/>
            <person name="Su P."/>
            <person name="Kiefer A.F."/>
            <person name="Nichols A."/>
            <person name="Cepeda A.J."/>
            <person name="Yan W."/>
            <person name="Fan B."/>
            <person name="Jiang Y."/>
            <person name="Adhikari A."/>
            <person name="Zheng C.-J."/>
            <person name="Schuster L."/>
            <person name="Cowan T.M."/>
            <person name="Smanski M.J."/>
            <person name="Chevrette M.G."/>
            <person name="De Carvalho L.P.S."/>
            <person name="Shen B."/>
        </authorList>
    </citation>
    <scope>NUCLEOTIDE SEQUENCE [LARGE SCALE GENOMIC DNA]</scope>
    <source>
        <strain evidence="2 3">NPDC048946</strain>
    </source>
</reference>
<evidence type="ECO:0000313" key="2">
    <source>
        <dbReference type="EMBL" id="MEU8131956.1"/>
    </source>
</evidence>
<feature type="region of interest" description="Disordered" evidence="1">
    <location>
        <begin position="20"/>
        <end position="68"/>
    </location>
</feature>
<comment type="caution">
    <text evidence="2">The sequence shown here is derived from an EMBL/GenBank/DDBJ whole genome shotgun (WGS) entry which is preliminary data.</text>
</comment>
<accession>A0ABV3D882</accession>
<dbReference type="Proteomes" id="UP001551482">
    <property type="component" value="Unassembled WGS sequence"/>
</dbReference>
<name>A0ABV3D882_9ACTN</name>
<organism evidence="2 3">
    <name type="scientific">Streptodolium elevatio</name>
    <dbReference type="NCBI Taxonomy" id="3157996"/>
    <lineage>
        <taxon>Bacteria</taxon>
        <taxon>Bacillati</taxon>
        <taxon>Actinomycetota</taxon>
        <taxon>Actinomycetes</taxon>
        <taxon>Kitasatosporales</taxon>
        <taxon>Streptomycetaceae</taxon>
        <taxon>Streptodolium</taxon>
    </lineage>
</organism>
<gene>
    <name evidence="2" type="ORF">AB0C36_00440</name>
</gene>
<proteinExistence type="predicted"/>
<sequence length="123" mass="13622">MSNRIARLFVWMLDLIAPQKSTRKHARPGGQTHPQPPRPSGAPRPPKHHAPTPAGQHEPTVPPADLTPLNGFAVAMVRPYLVRAWERRELAEQQKRRDELEQAVSSGPVVDYRVSGRAAGVFA</sequence>
<evidence type="ECO:0000313" key="3">
    <source>
        <dbReference type="Proteomes" id="UP001551482"/>
    </source>
</evidence>
<protein>
    <submittedName>
        <fullName evidence="2">Uncharacterized protein</fullName>
    </submittedName>
</protein>
<keyword evidence="3" id="KW-1185">Reference proteome</keyword>